<evidence type="ECO:0000256" key="1">
    <source>
        <dbReference type="ARBA" id="ARBA00005194"/>
    </source>
</evidence>
<evidence type="ECO:0000256" key="14">
    <source>
        <dbReference type="PIRNR" id="PIRNR000447"/>
    </source>
</evidence>
<evidence type="ECO:0000256" key="15">
    <source>
        <dbReference type="PIRSR" id="PIRSR000447-1"/>
    </source>
</evidence>
<dbReference type="PANTHER" id="PTHR11712:SF336">
    <property type="entry name" value="3-OXOACYL-[ACYL-CARRIER-PROTEIN] SYNTHASE, MITOCHONDRIAL"/>
    <property type="match status" value="1"/>
</dbReference>
<dbReference type="Pfam" id="PF02801">
    <property type="entry name" value="Ketoacyl-synt_C"/>
    <property type="match status" value="1"/>
</dbReference>
<dbReference type="GO" id="GO:0006633">
    <property type="term" value="P:fatty acid biosynthetic process"/>
    <property type="evidence" value="ECO:0007669"/>
    <property type="project" value="UniProtKB-UniRule"/>
</dbReference>
<dbReference type="InterPro" id="IPR000794">
    <property type="entry name" value="Beta-ketoacyl_synthase"/>
</dbReference>
<evidence type="ECO:0000259" key="17">
    <source>
        <dbReference type="PROSITE" id="PS52004"/>
    </source>
</evidence>
<evidence type="ECO:0000256" key="11">
    <source>
        <dbReference type="ARBA" id="ARBA00024006"/>
    </source>
</evidence>
<dbReference type="InterPro" id="IPR014030">
    <property type="entry name" value="Ketoacyl_synth_N"/>
</dbReference>
<evidence type="ECO:0000256" key="8">
    <source>
        <dbReference type="ARBA" id="ARBA00023098"/>
    </source>
</evidence>
<protein>
    <recommendedName>
        <fullName evidence="4 14">3-oxoacyl-[acyl-carrier-protein] synthase 2</fullName>
        <ecNumber evidence="3 14">2.3.1.179</ecNumber>
    </recommendedName>
</protein>
<dbReference type="SMART" id="SM00825">
    <property type="entry name" value="PKS_KS"/>
    <property type="match status" value="1"/>
</dbReference>
<dbReference type="EC" id="2.3.1.179" evidence="3 14"/>
<dbReference type="Pfam" id="PF00109">
    <property type="entry name" value="ketoacyl-synt"/>
    <property type="match status" value="1"/>
</dbReference>
<dbReference type="SUPFAM" id="SSF53901">
    <property type="entry name" value="Thiolase-like"/>
    <property type="match status" value="2"/>
</dbReference>
<evidence type="ECO:0000256" key="12">
    <source>
        <dbReference type="ARBA" id="ARBA00047318"/>
    </source>
</evidence>
<evidence type="ECO:0000256" key="9">
    <source>
        <dbReference type="ARBA" id="ARBA00023160"/>
    </source>
</evidence>
<dbReference type="PROSITE" id="PS52004">
    <property type="entry name" value="KS3_2"/>
    <property type="match status" value="1"/>
</dbReference>
<dbReference type="InterPro" id="IPR016039">
    <property type="entry name" value="Thiolase-like"/>
</dbReference>
<evidence type="ECO:0000256" key="3">
    <source>
        <dbReference type="ARBA" id="ARBA00012356"/>
    </source>
</evidence>
<evidence type="ECO:0000256" key="10">
    <source>
        <dbReference type="ARBA" id="ARBA00023315"/>
    </source>
</evidence>
<sequence>MSDRRRVVVTGLGAVTPLGNNVKDTWEALKSGKNGIAPITLFDASNYKAKLAAEVKGFDSKEYLDVNETLRTDRFTQFAVAVAQQAVADSKIDGAVDPDRYAVILGTGIGGINTFETEHTKLLTKGPRRVSPLFVPMMISNMAAGMVAIKHGCHGSAMPIVTACASGSNAIGEAMRLIRHGYADAVITGGTEAAVTPAAIAGFVNMQALSTSEDPNAASLPFDRRRGGFVIGEGAVSLVLEEYEHAKARGAKIYAELCGYGSTCDAYHITAPDPEGNGGSKAMLNAMAEADYNDNDIVYVNAHGTGTPMNDSVETIVIKKALGEEAARRAYVSSTKSMTGHMLGAAGAVEALACVMALNEGIIPPTINLLEQDEACDLNCVPNNAVKADISIALSNSLGFGGHNACLAFRKV</sequence>
<proteinExistence type="inferred from homology"/>
<dbReference type="Proteomes" id="UP000823982">
    <property type="component" value="Unassembled WGS sequence"/>
</dbReference>
<keyword evidence="5 14" id="KW-0444">Lipid biosynthesis</keyword>
<dbReference type="InterPro" id="IPR018201">
    <property type="entry name" value="Ketoacyl_synth_AS"/>
</dbReference>
<feature type="active site" description="For beta-ketoacyl synthase activity" evidence="15">
    <location>
        <position position="164"/>
    </location>
</feature>
<evidence type="ECO:0000256" key="16">
    <source>
        <dbReference type="RuleBase" id="RU003694"/>
    </source>
</evidence>
<dbReference type="NCBIfam" id="TIGR03150">
    <property type="entry name" value="fabF"/>
    <property type="match status" value="1"/>
</dbReference>
<comment type="catalytic activity">
    <reaction evidence="13 14">
        <text>a fatty acyl-[ACP] + malonyl-[ACP] + H(+) = a 3-oxoacyl-[ACP] + holo-[ACP] + CO2</text>
        <dbReference type="Rhea" id="RHEA:22836"/>
        <dbReference type="Rhea" id="RHEA-COMP:9623"/>
        <dbReference type="Rhea" id="RHEA-COMP:9685"/>
        <dbReference type="Rhea" id="RHEA-COMP:9916"/>
        <dbReference type="Rhea" id="RHEA-COMP:14125"/>
        <dbReference type="ChEBI" id="CHEBI:15378"/>
        <dbReference type="ChEBI" id="CHEBI:16526"/>
        <dbReference type="ChEBI" id="CHEBI:64479"/>
        <dbReference type="ChEBI" id="CHEBI:78449"/>
        <dbReference type="ChEBI" id="CHEBI:78776"/>
        <dbReference type="ChEBI" id="CHEBI:138651"/>
    </reaction>
</comment>
<comment type="pathway">
    <text evidence="1 14">Lipid metabolism; fatty acid biosynthesis.</text>
</comment>
<dbReference type="GO" id="GO:0004315">
    <property type="term" value="F:3-oxoacyl-[acyl-carrier-protein] synthase activity"/>
    <property type="evidence" value="ECO:0007669"/>
    <property type="project" value="UniProtKB-UniRule"/>
</dbReference>
<reference evidence="18" key="2">
    <citation type="journal article" date="2021" name="PeerJ">
        <title>Extensive microbial diversity within the chicken gut microbiome revealed by metagenomics and culture.</title>
        <authorList>
            <person name="Gilroy R."/>
            <person name="Ravi A."/>
            <person name="Getino M."/>
            <person name="Pursley I."/>
            <person name="Horton D.L."/>
            <person name="Alikhan N.F."/>
            <person name="Baker D."/>
            <person name="Gharbi K."/>
            <person name="Hall N."/>
            <person name="Watson M."/>
            <person name="Adriaenssens E.M."/>
            <person name="Foster-Nyarko E."/>
            <person name="Jarju S."/>
            <person name="Secka A."/>
            <person name="Antonio M."/>
            <person name="Oren A."/>
            <person name="Chaudhuri R.R."/>
            <person name="La Ragione R."/>
            <person name="Hildebrand F."/>
            <person name="Pallen M.J."/>
        </authorList>
    </citation>
    <scope>NUCLEOTIDE SEQUENCE</scope>
    <source>
        <strain evidence="18">CHK157-1446</strain>
    </source>
</reference>
<evidence type="ECO:0000256" key="6">
    <source>
        <dbReference type="ARBA" id="ARBA00022679"/>
    </source>
</evidence>
<keyword evidence="6 14" id="KW-0808">Transferase</keyword>
<dbReference type="PROSITE" id="PS00606">
    <property type="entry name" value="KS3_1"/>
    <property type="match status" value="1"/>
</dbReference>
<comment type="catalytic activity">
    <reaction evidence="12 14">
        <text>(9Z)-hexadecenoyl-[ACP] + malonyl-[ACP] + H(+) = 3-oxo-(11Z)-octadecenoyl-[ACP] + holo-[ACP] + CO2</text>
        <dbReference type="Rhea" id="RHEA:55040"/>
        <dbReference type="Rhea" id="RHEA-COMP:9623"/>
        <dbReference type="Rhea" id="RHEA-COMP:9685"/>
        <dbReference type="Rhea" id="RHEA-COMP:10800"/>
        <dbReference type="Rhea" id="RHEA-COMP:14074"/>
        <dbReference type="ChEBI" id="CHEBI:15378"/>
        <dbReference type="ChEBI" id="CHEBI:16526"/>
        <dbReference type="ChEBI" id="CHEBI:64479"/>
        <dbReference type="ChEBI" id="CHEBI:78449"/>
        <dbReference type="ChEBI" id="CHEBI:83989"/>
        <dbReference type="ChEBI" id="CHEBI:138538"/>
        <dbReference type="EC" id="2.3.1.179"/>
    </reaction>
</comment>
<feature type="domain" description="Ketosynthase family 3 (KS3)" evidence="17">
    <location>
        <begin position="4"/>
        <end position="411"/>
    </location>
</feature>
<keyword evidence="8" id="KW-0443">Lipid metabolism</keyword>
<dbReference type="PIRSF" id="PIRSF000447">
    <property type="entry name" value="KAS_II"/>
    <property type="match status" value="1"/>
</dbReference>
<dbReference type="GO" id="GO:0005829">
    <property type="term" value="C:cytosol"/>
    <property type="evidence" value="ECO:0007669"/>
    <property type="project" value="TreeGrafter"/>
</dbReference>
<evidence type="ECO:0000256" key="7">
    <source>
        <dbReference type="ARBA" id="ARBA00022832"/>
    </source>
</evidence>
<dbReference type="InterPro" id="IPR017568">
    <property type="entry name" value="3-oxoacyl-ACP_synth-2"/>
</dbReference>
<evidence type="ECO:0000256" key="13">
    <source>
        <dbReference type="ARBA" id="ARBA00047659"/>
    </source>
</evidence>
<gene>
    <name evidence="18" type="primary">fabF</name>
    <name evidence="18" type="ORF">IAD01_03835</name>
</gene>
<name>A0A9D1EN59_9FIRM</name>
<dbReference type="PANTHER" id="PTHR11712">
    <property type="entry name" value="POLYKETIDE SYNTHASE-RELATED"/>
    <property type="match status" value="1"/>
</dbReference>
<evidence type="ECO:0000313" key="18">
    <source>
        <dbReference type="EMBL" id="HIS24516.1"/>
    </source>
</evidence>
<dbReference type="Gene3D" id="3.40.47.10">
    <property type="match status" value="1"/>
</dbReference>
<comment type="caution">
    <text evidence="18">The sequence shown here is derived from an EMBL/GenBank/DDBJ whole genome shotgun (WGS) entry which is preliminary data.</text>
</comment>
<evidence type="ECO:0000256" key="5">
    <source>
        <dbReference type="ARBA" id="ARBA00022516"/>
    </source>
</evidence>
<dbReference type="CDD" id="cd00834">
    <property type="entry name" value="KAS_I_II"/>
    <property type="match status" value="1"/>
</dbReference>
<evidence type="ECO:0000256" key="4">
    <source>
        <dbReference type="ARBA" id="ARBA00014657"/>
    </source>
</evidence>
<dbReference type="InterPro" id="IPR020841">
    <property type="entry name" value="PKS_Beta-ketoAc_synthase_dom"/>
</dbReference>
<evidence type="ECO:0000256" key="2">
    <source>
        <dbReference type="ARBA" id="ARBA00008467"/>
    </source>
</evidence>
<evidence type="ECO:0000313" key="19">
    <source>
        <dbReference type="Proteomes" id="UP000823982"/>
    </source>
</evidence>
<dbReference type="InterPro" id="IPR014031">
    <property type="entry name" value="Ketoacyl_synth_C"/>
</dbReference>
<keyword evidence="10 14" id="KW-0012">Acyltransferase</keyword>
<reference evidence="18" key="1">
    <citation type="submission" date="2020-10" db="EMBL/GenBank/DDBJ databases">
        <authorList>
            <person name="Gilroy R."/>
        </authorList>
    </citation>
    <scope>NUCLEOTIDE SEQUENCE</scope>
    <source>
        <strain evidence="18">CHK157-1446</strain>
    </source>
</reference>
<dbReference type="AlphaFoldDB" id="A0A9D1EN59"/>
<dbReference type="FunFam" id="3.40.47.10:FF:000009">
    <property type="entry name" value="3-oxoacyl-[acyl-carrier-protein] synthase 2"/>
    <property type="match status" value="1"/>
</dbReference>
<dbReference type="NCBIfam" id="NF005589">
    <property type="entry name" value="PRK07314.1"/>
    <property type="match status" value="1"/>
</dbReference>
<organism evidence="18 19">
    <name type="scientific">Candidatus Faeciplasma gallinarum</name>
    <dbReference type="NCBI Taxonomy" id="2840799"/>
    <lineage>
        <taxon>Bacteria</taxon>
        <taxon>Bacillati</taxon>
        <taxon>Bacillota</taxon>
        <taxon>Clostridia</taxon>
        <taxon>Eubacteriales</taxon>
        <taxon>Oscillospiraceae</taxon>
        <taxon>Oscillospiraceae incertae sedis</taxon>
        <taxon>Candidatus Faeciplasma</taxon>
    </lineage>
</organism>
<dbReference type="EMBL" id="DVIR01000035">
    <property type="protein sequence ID" value="HIS24516.1"/>
    <property type="molecule type" value="Genomic_DNA"/>
</dbReference>
<accession>A0A9D1EN59</accession>
<comment type="similarity">
    <text evidence="2 14 16">Belongs to the thiolase-like superfamily. Beta-ketoacyl-ACP synthases family.</text>
</comment>
<keyword evidence="7" id="KW-0276">Fatty acid metabolism</keyword>
<comment type="function">
    <text evidence="11 14">Involved in the type II fatty acid elongation cycle. Catalyzes the elongation of a wide range of acyl-ACP by the addition of two carbons from malonyl-ACP to an acyl acceptor. Can efficiently catalyze the conversion of palmitoleoyl-ACP (cis-hexadec-9-enoyl-ACP) to cis-vaccenoyl-ACP (cis-octadec-11-enoyl-ACP), an essential step in the thermal regulation of fatty acid composition.</text>
</comment>
<keyword evidence="9 14" id="KW-0275">Fatty acid biosynthesis</keyword>